<evidence type="ECO:0000256" key="5">
    <source>
        <dbReference type="ARBA" id="ARBA00023136"/>
    </source>
</evidence>
<dbReference type="AlphaFoldDB" id="K3X4B9"/>
<evidence type="ECO:0008006" key="8">
    <source>
        <dbReference type="Google" id="ProtNLM"/>
    </source>
</evidence>
<sequence>MASVSGDPRRPAEVHSFIREPVDISHDPPDYYSGLSMLLGFLSFTLKWKALAWACFICCGASFGNMRNLDSDVKQLSMSIMFATMSLVSAYTGDESTTVTVPLSSGTASLDAGN</sequence>
<dbReference type="OMA" id="VGSFTNM"/>
<evidence type="ECO:0000256" key="3">
    <source>
        <dbReference type="ARBA" id="ARBA00022692"/>
    </source>
</evidence>
<dbReference type="Proteomes" id="UP000019132">
    <property type="component" value="Unassembled WGS sequence"/>
</dbReference>
<accession>K3X4B9</accession>
<keyword evidence="5" id="KW-0472">Membrane</keyword>
<reference evidence="7" key="2">
    <citation type="submission" date="2010-04" db="EMBL/GenBank/DDBJ databases">
        <authorList>
            <person name="Buell R."/>
            <person name="Hamilton J."/>
            <person name="Hostetler J."/>
        </authorList>
    </citation>
    <scope>NUCLEOTIDE SEQUENCE [LARGE SCALE GENOMIC DNA]</scope>
    <source>
        <strain evidence="7">DAOM:BR144</strain>
    </source>
</reference>
<dbReference type="PANTHER" id="PTHR13193">
    <property type="entry name" value="CGI-140"/>
    <property type="match status" value="1"/>
</dbReference>
<dbReference type="GO" id="GO:0045048">
    <property type="term" value="P:protein insertion into ER membrane"/>
    <property type="evidence" value="ECO:0007669"/>
    <property type="project" value="InterPro"/>
</dbReference>
<dbReference type="HOGENOM" id="CLU_128526_0_0_1"/>
<dbReference type="STRING" id="431595.K3X4B9"/>
<dbReference type="InterPro" id="IPR005351">
    <property type="entry name" value="ASTER"/>
</dbReference>
<dbReference type="GO" id="GO:0005789">
    <property type="term" value="C:endoplasmic reticulum membrane"/>
    <property type="evidence" value="ECO:0007669"/>
    <property type="project" value="InterPro"/>
</dbReference>
<dbReference type="GO" id="GO:0044183">
    <property type="term" value="F:protein folding chaperone"/>
    <property type="evidence" value="ECO:0007669"/>
    <property type="project" value="InterPro"/>
</dbReference>
<dbReference type="Pfam" id="PF03669">
    <property type="entry name" value="ASTER"/>
    <property type="match status" value="1"/>
</dbReference>
<evidence type="ECO:0000256" key="1">
    <source>
        <dbReference type="ARBA" id="ARBA00004370"/>
    </source>
</evidence>
<keyword evidence="4" id="KW-1133">Transmembrane helix</keyword>
<dbReference type="EMBL" id="GL376621">
    <property type="status" value="NOT_ANNOTATED_CDS"/>
    <property type="molecule type" value="Genomic_DNA"/>
</dbReference>
<protein>
    <recommendedName>
        <fullName evidence="8">Protein Asterix</fullName>
    </recommendedName>
</protein>
<reference evidence="6" key="3">
    <citation type="submission" date="2015-02" db="UniProtKB">
        <authorList>
            <consortium name="EnsemblProtists"/>
        </authorList>
    </citation>
    <scope>IDENTIFICATION</scope>
    <source>
        <strain evidence="6">DAOM BR144</strain>
    </source>
</reference>
<organism evidence="6 7">
    <name type="scientific">Globisporangium ultimum (strain ATCC 200006 / CBS 805.95 / DAOM BR144)</name>
    <name type="common">Pythium ultimum</name>
    <dbReference type="NCBI Taxonomy" id="431595"/>
    <lineage>
        <taxon>Eukaryota</taxon>
        <taxon>Sar</taxon>
        <taxon>Stramenopiles</taxon>
        <taxon>Oomycota</taxon>
        <taxon>Peronosporomycetes</taxon>
        <taxon>Pythiales</taxon>
        <taxon>Pythiaceae</taxon>
        <taxon>Globisporangium</taxon>
    </lineage>
</organism>
<evidence type="ECO:0000313" key="6">
    <source>
        <dbReference type="EnsemblProtists" id="PYU1_T012068"/>
    </source>
</evidence>
<comment type="subcellular location">
    <subcellularLocation>
        <location evidence="1">Membrane</location>
    </subcellularLocation>
</comment>
<keyword evidence="3" id="KW-0812">Transmembrane</keyword>
<evidence type="ECO:0000256" key="4">
    <source>
        <dbReference type="ARBA" id="ARBA00022989"/>
    </source>
</evidence>
<dbReference type="InParanoid" id="K3X4B9"/>
<proteinExistence type="inferred from homology"/>
<name>K3X4B9_GLOUD</name>
<comment type="similarity">
    <text evidence="2">Belongs to the Asterix family.</text>
</comment>
<reference evidence="7" key="1">
    <citation type="journal article" date="2010" name="Genome Biol.">
        <title>Genome sequence of the necrotrophic plant pathogen Pythium ultimum reveals original pathogenicity mechanisms and effector repertoire.</title>
        <authorList>
            <person name="Levesque C.A."/>
            <person name="Brouwer H."/>
            <person name="Cano L."/>
            <person name="Hamilton J.P."/>
            <person name="Holt C."/>
            <person name="Huitema E."/>
            <person name="Raffaele S."/>
            <person name="Robideau G.P."/>
            <person name="Thines M."/>
            <person name="Win J."/>
            <person name="Zerillo M.M."/>
            <person name="Beakes G.W."/>
            <person name="Boore J.L."/>
            <person name="Busam D."/>
            <person name="Dumas B."/>
            <person name="Ferriera S."/>
            <person name="Fuerstenberg S.I."/>
            <person name="Gachon C.M."/>
            <person name="Gaulin E."/>
            <person name="Govers F."/>
            <person name="Grenville-Briggs L."/>
            <person name="Horner N."/>
            <person name="Hostetler J."/>
            <person name="Jiang R.H."/>
            <person name="Johnson J."/>
            <person name="Krajaejun T."/>
            <person name="Lin H."/>
            <person name="Meijer H.J."/>
            <person name="Moore B."/>
            <person name="Morris P."/>
            <person name="Phuntmart V."/>
            <person name="Puiu D."/>
            <person name="Shetty J."/>
            <person name="Stajich J.E."/>
            <person name="Tripathy S."/>
            <person name="Wawra S."/>
            <person name="van West P."/>
            <person name="Whitty B.R."/>
            <person name="Coutinho P.M."/>
            <person name="Henrissat B."/>
            <person name="Martin F."/>
            <person name="Thomas P.D."/>
            <person name="Tyler B.M."/>
            <person name="De Vries R.P."/>
            <person name="Kamoun S."/>
            <person name="Yandell M."/>
            <person name="Tisserat N."/>
            <person name="Buell C.R."/>
        </authorList>
    </citation>
    <scope>NUCLEOTIDE SEQUENCE</scope>
    <source>
        <strain evidence="7">DAOM:BR144</strain>
    </source>
</reference>
<evidence type="ECO:0000256" key="2">
    <source>
        <dbReference type="ARBA" id="ARBA00009066"/>
    </source>
</evidence>
<keyword evidence="7" id="KW-1185">Reference proteome</keyword>
<dbReference type="eggNOG" id="KOG3462">
    <property type="taxonomic scope" value="Eukaryota"/>
</dbReference>
<evidence type="ECO:0000313" key="7">
    <source>
        <dbReference type="Proteomes" id="UP000019132"/>
    </source>
</evidence>
<dbReference type="VEuPathDB" id="FungiDB:PYU1_G012042"/>
<dbReference type="EnsemblProtists" id="PYU1_T012068">
    <property type="protein sequence ID" value="PYU1_T012068"/>
    <property type="gene ID" value="PYU1_G012042"/>
</dbReference>
<dbReference type="PANTHER" id="PTHR13193:SF0">
    <property type="entry name" value="PAT COMPLEX SUBUNIT ASTERIX"/>
    <property type="match status" value="1"/>
</dbReference>